<sequence length="117" mass="13501">MQDIPEKVKKALEMTERLELFFDTADLGIKRKIIGSIFPENIVFDGKQHRTARVKELFQDIYQINSMITYNKISPKSKKSTLDRVVDPSVLISNRFVEDLGIILKLSDEINTKNNCL</sequence>
<evidence type="ECO:0000313" key="2">
    <source>
        <dbReference type="Proteomes" id="UP000647339"/>
    </source>
</evidence>
<organism evidence="1 2">
    <name type="scientific">Echinicola rosea</name>
    <dbReference type="NCBI Taxonomy" id="1807691"/>
    <lineage>
        <taxon>Bacteria</taxon>
        <taxon>Pseudomonadati</taxon>
        <taxon>Bacteroidota</taxon>
        <taxon>Cytophagia</taxon>
        <taxon>Cytophagales</taxon>
        <taxon>Cyclobacteriaceae</taxon>
        <taxon>Echinicola</taxon>
    </lineage>
</organism>
<accession>A0ABQ1VB27</accession>
<proteinExistence type="predicted"/>
<evidence type="ECO:0000313" key="1">
    <source>
        <dbReference type="EMBL" id="GGF50676.1"/>
    </source>
</evidence>
<comment type="caution">
    <text evidence="1">The sequence shown here is derived from an EMBL/GenBank/DDBJ whole genome shotgun (WGS) entry which is preliminary data.</text>
</comment>
<dbReference type="EMBL" id="BMIU01000035">
    <property type="protein sequence ID" value="GGF50676.1"/>
    <property type="molecule type" value="Genomic_DNA"/>
</dbReference>
<dbReference type="Proteomes" id="UP000647339">
    <property type="component" value="Unassembled WGS sequence"/>
</dbReference>
<gene>
    <name evidence="1" type="ORF">GCM10011339_44030</name>
</gene>
<reference evidence="2" key="1">
    <citation type="journal article" date="2019" name="Int. J. Syst. Evol. Microbiol.">
        <title>The Global Catalogue of Microorganisms (GCM) 10K type strain sequencing project: providing services to taxonomists for standard genome sequencing and annotation.</title>
        <authorList>
            <consortium name="The Broad Institute Genomics Platform"/>
            <consortium name="The Broad Institute Genome Sequencing Center for Infectious Disease"/>
            <person name="Wu L."/>
            <person name="Ma J."/>
        </authorList>
    </citation>
    <scope>NUCLEOTIDE SEQUENCE [LARGE SCALE GENOMIC DNA]</scope>
    <source>
        <strain evidence="2">CGMCC 1.15407</strain>
    </source>
</reference>
<protein>
    <submittedName>
        <fullName evidence="1">Uncharacterized protein</fullName>
    </submittedName>
</protein>
<name>A0ABQ1VB27_9BACT</name>
<keyword evidence="2" id="KW-1185">Reference proteome</keyword>